<keyword evidence="3" id="KW-1185">Reference proteome</keyword>
<evidence type="ECO:0000313" key="2">
    <source>
        <dbReference type="EMBL" id="GCD12513.1"/>
    </source>
</evidence>
<feature type="transmembrane region" description="Helical" evidence="1">
    <location>
        <begin position="12"/>
        <end position="32"/>
    </location>
</feature>
<accession>A0A401USJ1</accession>
<dbReference type="EMBL" id="BHYK01000035">
    <property type="protein sequence ID" value="GCD12513.1"/>
    <property type="molecule type" value="Genomic_DNA"/>
</dbReference>
<feature type="transmembrane region" description="Helical" evidence="1">
    <location>
        <begin position="52"/>
        <end position="69"/>
    </location>
</feature>
<dbReference type="Proteomes" id="UP000287872">
    <property type="component" value="Unassembled WGS sequence"/>
</dbReference>
<dbReference type="AlphaFoldDB" id="A0A401USJ1"/>
<sequence>MKGILKDLLHCFILSLKIFLVPIIMGALIGVISGLVNGDLNLQGVLASVDRTAIRISCFGLAISGIGFIKREMLEPLNYEEKWMEYYEKLNLVGVIFFVSLFMLVYSTVIDLVLFRIY</sequence>
<dbReference type="RefSeq" id="WP_185732878.1">
    <property type="nucleotide sequence ID" value="NZ_BHYK01000035.1"/>
</dbReference>
<gene>
    <name evidence="2" type="ORF">Ctaglu_41360</name>
</gene>
<comment type="caution">
    <text evidence="2">The sequence shown here is derived from an EMBL/GenBank/DDBJ whole genome shotgun (WGS) entry which is preliminary data.</text>
</comment>
<name>A0A401USJ1_9CLOT</name>
<reference evidence="2 3" key="1">
    <citation type="submission" date="2018-11" db="EMBL/GenBank/DDBJ databases">
        <title>Genome sequencing and assembly of Clostridium tagluense strain A121.</title>
        <authorList>
            <person name="Murakami T."/>
            <person name="Segawa T."/>
            <person name="Shcherbakova V.A."/>
            <person name="Mori H."/>
            <person name="Yoshimura Y."/>
        </authorList>
    </citation>
    <scope>NUCLEOTIDE SEQUENCE [LARGE SCALE GENOMIC DNA]</scope>
    <source>
        <strain evidence="2 3">A121</strain>
    </source>
</reference>
<evidence type="ECO:0000313" key="3">
    <source>
        <dbReference type="Proteomes" id="UP000287872"/>
    </source>
</evidence>
<feature type="transmembrane region" description="Helical" evidence="1">
    <location>
        <begin position="90"/>
        <end position="115"/>
    </location>
</feature>
<keyword evidence="1" id="KW-1133">Transmembrane helix</keyword>
<evidence type="ECO:0000256" key="1">
    <source>
        <dbReference type="SAM" id="Phobius"/>
    </source>
</evidence>
<protein>
    <submittedName>
        <fullName evidence="2">Uncharacterized protein</fullName>
    </submittedName>
</protein>
<proteinExistence type="predicted"/>
<organism evidence="2 3">
    <name type="scientific">Clostridium tagluense</name>
    <dbReference type="NCBI Taxonomy" id="360422"/>
    <lineage>
        <taxon>Bacteria</taxon>
        <taxon>Bacillati</taxon>
        <taxon>Bacillota</taxon>
        <taxon>Clostridia</taxon>
        <taxon>Eubacteriales</taxon>
        <taxon>Clostridiaceae</taxon>
        <taxon>Clostridium</taxon>
    </lineage>
</organism>
<keyword evidence="1" id="KW-0472">Membrane</keyword>
<keyword evidence="1" id="KW-0812">Transmembrane</keyword>